<name>A0ABW4KY72_9BURK</name>
<keyword evidence="2" id="KW-1185">Reference proteome</keyword>
<organism evidence="1 2">
    <name type="scientific">Ottowia flava</name>
    <dbReference type="NCBI Taxonomy" id="2675430"/>
    <lineage>
        <taxon>Bacteria</taxon>
        <taxon>Pseudomonadati</taxon>
        <taxon>Pseudomonadota</taxon>
        <taxon>Betaproteobacteria</taxon>
        <taxon>Burkholderiales</taxon>
        <taxon>Comamonadaceae</taxon>
        <taxon>Ottowia</taxon>
    </lineage>
</organism>
<reference evidence="2" key="1">
    <citation type="journal article" date="2019" name="Int. J. Syst. Evol. Microbiol.">
        <title>The Global Catalogue of Microorganisms (GCM) 10K type strain sequencing project: providing services to taxonomists for standard genome sequencing and annotation.</title>
        <authorList>
            <consortium name="The Broad Institute Genomics Platform"/>
            <consortium name="The Broad Institute Genome Sequencing Center for Infectious Disease"/>
            <person name="Wu L."/>
            <person name="Ma J."/>
        </authorList>
    </citation>
    <scope>NUCLEOTIDE SEQUENCE [LARGE SCALE GENOMIC DNA]</scope>
    <source>
        <strain evidence="2">LMG 29247</strain>
    </source>
</reference>
<proteinExistence type="predicted"/>
<gene>
    <name evidence="1" type="ORF">ACFSF0_14105</name>
</gene>
<comment type="caution">
    <text evidence="1">The sequence shown here is derived from an EMBL/GenBank/DDBJ whole genome shotgun (WGS) entry which is preliminary data.</text>
</comment>
<dbReference type="InterPro" id="IPR020017">
    <property type="entry name" value="XapX_domain"/>
</dbReference>
<dbReference type="InterPro" id="IPR009872">
    <property type="entry name" value="DUF1427"/>
</dbReference>
<dbReference type="Pfam" id="PF07235">
    <property type="entry name" value="DUF1427"/>
    <property type="match status" value="1"/>
</dbReference>
<evidence type="ECO:0000313" key="1">
    <source>
        <dbReference type="EMBL" id="MFD1711746.1"/>
    </source>
</evidence>
<dbReference type="RefSeq" id="WP_147914304.1">
    <property type="nucleotide sequence ID" value="NZ_JBHUEJ010000033.1"/>
</dbReference>
<protein>
    <submittedName>
        <fullName evidence="1">XapX domain-containing protein</fullName>
    </submittedName>
</protein>
<sequence length="93" mass="9493">MKMYVLSLGAGLLIGVIYSLLQVRSPAPPLVALAGLLGILLGEQIIPVGKQLMAGTALKAACEQTQATQHVLGPLPGNQACQATVAARDTSSN</sequence>
<dbReference type="EMBL" id="JBHUEJ010000033">
    <property type="protein sequence ID" value="MFD1711746.1"/>
    <property type="molecule type" value="Genomic_DNA"/>
</dbReference>
<dbReference type="Proteomes" id="UP001597304">
    <property type="component" value="Unassembled WGS sequence"/>
</dbReference>
<evidence type="ECO:0000313" key="2">
    <source>
        <dbReference type="Proteomes" id="UP001597304"/>
    </source>
</evidence>
<accession>A0ABW4KY72</accession>
<dbReference type="NCBIfam" id="TIGR03510">
    <property type="entry name" value="XapX"/>
    <property type="match status" value="1"/>
</dbReference>